<name>A0AAW0DR79_9AGAR</name>
<proteinExistence type="predicted"/>
<dbReference type="EMBL" id="JAWWNJ010000006">
    <property type="protein sequence ID" value="KAK7053760.1"/>
    <property type="molecule type" value="Genomic_DNA"/>
</dbReference>
<gene>
    <name evidence="1" type="ORF">R3P38DRAFT_3171098</name>
</gene>
<evidence type="ECO:0008006" key="3">
    <source>
        <dbReference type="Google" id="ProtNLM"/>
    </source>
</evidence>
<keyword evidence="2" id="KW-1185">Reference proteome</keyword>
<evidence type="ECO:0000313" key="1">
    <source>
        <dbReference type="EMBL" id="KAK7053760.1"/>
    </source>
</evidence>
<accession>A0AAW0DR79</accession>
<protein>
    <recommendedName>
        <fullName evidence="3">NADP-dependent oxidoreductase domain-containing protein</fullName>
    </recommendedName>
</protein>
<dbReference type="SUPFAM" id="SSF51430">
    <property type="entry name" value="NAD(P)-linked oxidoreductase"/>
    <property type="match status" value="1"/>
</dbReference>
<dbReference type="AlphaFoldDB" id="A0AAW0DR79"/>
<dbReference type="InterPro" id="IPR036812">
    <property type="entry name" value="NAD(P)_OxRdtase_dom_sf"/>
</dbReference>
<organism evidence="1 2">
    <name type="scientific">Favolaschia claudopus</name>
    <dbReference type="NCBI Taxonomy" id="2862362"/>
    <lineage>
        <taxon>Eukaryota</taxon>
        <taxon>Fungi</taxon>
        <taxon>Dikarya</taxon>
        <taxon>Basidiomycota</taxon>
        <taxon>Agaricomycotina</taxon>
        <taxon>Agaricomycetes</taxon>
        <taxon>Agaricomycetidae</taxon>
        <taxon>Agaricales</taxon>
        <taxon>Marasmiineae</taxon>
        <taxon>Mycenaceae</taxon>
        <taxon>Favolaschia</taxon>
    </lineage>
</organism>
<comment type="caution">
    <text evidence="1">The sequence shown here is derived from an EMBL/GenBank/DDBJ whole genome shotgun (WGS) entry which is preliminary data.</text>
</comment>
<reference evidence="1 2" key="1">
    <citation type="journal article" date="2024" name="J Genomics">
        <title>Draft genome sequencing and assembly of Favolaschia claudopus CIRM-BRFM 2984 isolated from oak limbs.</title>
        <authorList>
            <person name="Navarro D."/>
            <person name="Drula E."/>
            <person name="Chaduli D."/>
            <person name="Cazenave R."/>
            <person name="Ahrendt S."/>
            <person name="Wang J."/>
            <person name="Lipzen A."/>
            <person name="Daum C."/>
            <person name="Barry K."/>
            <person name="Grigoriev I.V."/>
            <person name="Favel A."/>
            <person name="Rosso M.N."/>
            <person name="Martin F."/>
        </authorList>
    </citation>
    <scope>NUCLEOTIDE SEQUENCE [LARGE SCALE GENOMIC DNA]</scope>
    <source>
        <strain evidence="1 2">CIRM-BRFM 2984</strain>
    </source>
</reference>
<evidence type="ECO:0000313" key="2">
    <source>
        <dbReference type="Proteomes" id="UP001362999"/>
    </source>
</evidence>
<dbReference type="Proteomes" id="UP001362999">
    <property type="component" value="Unassembled WGS sequence"/>
</dbReference>
<dbReference type="Gene3D" id="3.20.20.100">
    <property type="entry name" value="NADP-dependent oxidoreductase domain"/>
    <property type="match status" value="1"/>
</dbReference>
<sequence>MEKVTGEVGTKSLTGQSAYCSPIIGGRKIEHLTANIEALDITLTPERIAYLESIVPFETGFPAAMIGDGTTPSAVLGMSAHFAFQPVAQPISLAKK</sequence>